<keyword evidence="1" id="KW-1133">Transmembrane helix</keyword>
<dbReference type="Proteomes" id="UP001611383">
    <property type="component" value="Chromosome"/>
</dbReference>
<dbReference type="EMBL" id="CP043494">
    <property type="protein sequence ID" value="WNG42698.1"/>
    <property type="molecule type" value="Genomic_DNA"/>
</dbReference>
<feature type="transmembrane region" description="Helical" evidence="1">
    <location>
        <begin position="135"/>
        <end position="154"/>
    </location>
</feature>
<name>A0ABY9WG75_9BACT</name>
<dbReference type="RefSeq" id="WP_395812677.1">
    <property type="nucleotide sequence ID" value="NZ_CP043494.1"/>
</dbReference>
<evidence type="ECO:0000256" key="1">
    <source>
        <dbReference type="SAM" id="Phobius"/>
    </source>
</evidence>
<keyword evidence="1" id="KW-0812">Transmembrane</keyword>
<protein>
    <recommendedName>
        <fullName evidence="2">Signal transduction histidine kinase internal region domain-containing protein</fullName>
    </recommendedName>
</protein>
<feature type="domain" description="Signal transduction histidine kinase internal region" evidence="2">
    <location>
        <begin position="178"/>
        <end position="257"/>
    </location>
</feature>
<feature type="transmembrane region" description="Helical" evidence="1">
    <location>
        <begin position="60"/>
        <end position="80"/>
    </location>
</feature>
<reference evidence="3 4" key="1">
    <citation type="submission" date="2019-08" db="EMBL/GenBank/DDBJ databases">
        <title>Archangium and Cystobacter genomes.</title>
        <authorList>
            <person name="Chen I.-C.K."/>
            <person name="Wielgoss S."/>
        </authorList>
    </citation>
    <scope>NUCLEOTIDE SEQUENCE [LARGE SCALE GENOMIC DNA]</scope>
    <source>
        <strain evidence="3 4">Cbm 6</strain>
    </source>
</reference>
<keyword evidence="4" id="KW-1185">Reference proteome</keyword>
<evidence type="ECO:0000313" key="3">
    <source>
        <dbReference type="EMBL" id="WNG42698.1"/>
    </source>
</evidence>
<dbReference type="Gene3D" id="3.30.565.10">
    <property type="entry name" value="Histidine kinase-like ATPase, C-terminal domain"/>
    <property type="match status" value="1"/>
</dbReference>
<dbReference type="SUPFAM" id="SSF55874">
    <property type="entry name" value="ATPase domain of HSP90 chaperone/DNA topoisomerase II/histidine kinase"/>
    <property type="match status" value="1"/>
</dbReference>
<sequence length="371" mass="41094">MERPSASSRSSRLELIPPGGGDLLPRELPWLYPIAPLAAAPLLLENLLELPLDTALLRIAGVYVPFLLLSAVFHALYFWVLPKVVPRLSTPLARGTLHVVVTTAVPLLLAPSIFELKELLSKRMSDLVVGVARPTFIIECIIISWIYILPALVVQRLRNKAWNIERMAQLERQAALEAQLKALQGRTNPHFLFNSINTVASLIPENPELAERTLERMADLFRYALDSSKTRLVTLQREVEMVRDYLEIQSARYGSRLSTRVEFDERAAGLEVPPLILQPLVENAILHGMAHRRSGSVLVRVRHEGERVSLEVLDDGPGPGASEHRGSQTSVEDLRERLHLLYGERGVLALETAPGGGCLARMAIPVEGVAA</sequence>
<dbReference type="InterPro" id="IPR010559">
    <property type="entry name" value="Sig_transdc_His_kin_internal"/>
</dbReference>
<evidence type="ECO:0000259" key="2">
    <source>
        <dbReference type="Pfam" id="PF06580"/>
    </source>
</evidence>
<gene>
    <name evidence="3" type="ORF">F0U60_00265</name>
</gene>
<evidence type="ECO:0000313" key="4">
    <source>
        <dbReference type="Proteomes" id="UP001611383"/>
    </source>
</evidence>
<dbReference type="Pfam" id="PF06580">
    <property type="entry name" value="His_kinase"/>
    <property type="match status" value="1"/>
</dbReference>
<proteinExistence type="predicted"/>
<dbReference type="PANTHER" id="PTHR34220">
    <property type="entry name" value="SENSOR HISTIDINE KINASE YPDA"/>
    <property type="match status" value="1"/>
</dbReference>
<accession>A0ABY9WG75</accession>
<organism evidence="3 4">
    <name type="scientific">Archangium minus</name>
    <dbReference type="NCBI Taxonomy" id="83450"/>
    <lineage>
        <taxon>Bacteria</taxon>
        <taxon>Pseudomonadati</taxon>
        <taxon>Myxococcota</taxon>
        <taxon>Myxococcia</taxon>
        <taxon>Myxococcales</taxon>
        <taxon>Cystobacterineae</taxon>
        <taxon>Archangiaceae</taxon>
        <taxon>Archangium</taxon>
    </lineage>
</organism>
<dbReference type="PANTHER" id="PTHR34220:SF7">
    <property type="entry name" value="SENSOR HISTIDINE KINASE YPDA"/>
    <property type="match status" value="1"/>
</dbReference>
<dbReference type="InterPro" id="IPR050640">
    <property type="entry name" value="Bact_2-comp_sensor_kinase"/>
</dbReference>
<feature type="transmembrane region" description="Helical" evidence="1">
    <location>
        <begin position="92"/>
        <end position="114"/>
    </location>
</feature>
<keyword evidence="1" id="KW-0472">Membrane</keyword>
<dbReference type="InterPro" id="IPR036890">
    <property type="entry name" value="HATPase_C_sf"/>
</dbReference>